<organism evidence="1">
    <name type="scientific">Siphoviridae sp. ctPL34</name>
    <dbReference type="NCBI Taxonomy" id="2826322"/>
    <lineage>
        <taxon>Viruses</taxon>
        <taxon>Duplodnaviria</taxon>
        <taxon>Heunggongvirae</taxon>
        <taxon>Uroviricota</taxon>
        <taxon>Caudoviricetes</taxon>
    </lineage>
</organism>
<proteinExistence type="predicted"/>
<name>A0A8S5LXE1_9CAUD</name>
<dbReference type="Pfam" id="PF12138">
    <property type="entry name" value="Spherulin4"/>
    <property type="match status" value="1"/>
</dbReference>
<reference evidence="1" key="1">
    <citation type="journal article" date="2021" name="Proc. Natl. Acad. Sci. U.S.A.">
        <title>A Catalog of Tens of Thousands of Viruses from Human Metagenomes Reveals Hidden Associations with Chronic Diseases.</title>
        <authorList>
            <person name="Tisza M.J."/>
            <person name="Buck C.B."/>
        </authorList>
    </citation>
    <scope>NUCLEOTIDE SEQUENCE</scope>
    <source>
        <strain evidence="1">CtPL34</strain>
    </source>
</reference>
<evidence type="ECO:0000313" key="1">
    <source>
        <dbReference type="EMBL" id="DAD74475.1"/>
    </source>
</evidence>
<dbReference type="EMBL" id="BK014761">
    <property type="protein sequence ID" value="DAD74475.1"/>
    <property type="molecule type" value="Genomic_DNA"/>
</dbReference>
<protein>
    <submittedName>
        <fullName evidence="1">Spherulation-specific family 4</fullName>
    </submittedName>
</protein>
<sequence length="394" mass="44681">MPTGKFSGRFPAWSVVQVDCLDGDTFVKFVDGTGRLTGQVDYREKLDARVWCHVGMAEAYRLVALDASRVTDVSLDVPGANGGDTKELERQIDLLAHDVSPFVKGHRYYSPVTYFWPDYYNGATSKWNRTLGYGSSLGVVIMNRNSGDWETFDADFQKQAARALSAGAKRCVFYVKTQYGVAELPKDDPARAGVPDVDKYTQDYILQQIAWAKKNYPNECQGVFLDEVVNGWGAQAPRLDWYRRLFKKIRDLYGKQFLIVINTGSNIADDFVSADFDICMCFEEKAETYLKNDASKPVMTDRMMQEPATRWWHVIHDVTKDNYQKVVNQAASLDVAHLYITDGQLVKGEGGQWKPEVNPYQNPPSEWLMPLTIAWVNGYLDILNRVIALEAKQK</sequence>
<dbReference type="PANTHER" id="PTHR35040:SF7">
    <property type="entry name" value="FIBRONECTIN TYPE-III DOMAIN-CONTAINING PROTEIN-RELATED"/>
    <property type="match status" value="1"/>
</dbReference>
<dbReference type="PANTHER" id="PTHR35040">
    <property type="match status" value="1"/>
</dbReference>
<dbReference type="InterPro" id="IPR021986">
    <property type="entry name" value="Spherulin4"/>
</dbReference>
<accession>A0A8S5LXE1</accession>